<feature type="domain" description="C2H2-type" evidence="2">
    <location>
        <begin position="381"/>
        <end position="407"/>
    </location>
</feature>
<evidence type="ECO:0000313" key="4">
    <source>
        <dbReference type="Proteomes" id="UP000319160"/>
    </source>
</evidence>
<protein>
    <recommendedName>
        <fullName evidence="2">C2H2-type domain-containing protein</fullName>
    </recommendedName>
</protein>
<feature type="region of interest" description="Disordered" evidence="1">
    <location>
        <begin position="560"/>
        <end position="580"/>
    </location>
</feature>
<dbReference type="AlphaFoldDB" id="A0A553HL01"/>
<feature type="region of interest" description="Disordered" evidence="1">
    <location>
        <begin position="233"/>
        <end position="293"/>
    </location>
</feature>
<dbReference type="Pfam" id="PF26177">
    <property type="entry name" value="zf_C2H2_17_1st"/>
    <property type="match status" value="1"/>
</dbReference>
<feature type="compositionally biased region" description="Low complexity" evidence="1">
    <location>
        <begin position="453"/>
        <end position="472"/>
    </location>
</feature>
<dbReference type="InterPro" id="IPR013087">
    <property type="entry name" value="Znf_C2H2_type"/>
</dbReference>
<name>A0A553HL01_9PEZI</name>
<dbReference type="Proteomes" id="UP000319160">
    <property type="component" value="Unassembled WGS sequence"/>
</dbReference>
<evidence type="ECO:0000259" key="2">
    <source>
        <dbReference type="SMART" id="SM00355"/>
    </source>
</evidence>
<feature type="compositionally biased region" description="Polar residues" evidence="1">
    <location>
        <begin position="238"/>
        <end position="256"/>
    </location>
</feature>
<dbReference type="Gene3D" id="3.30.160.60">
    <property type="entry name" value="Classic Zinc Finger"/>
    <property type="match status" value="1"/>
</dbReference>
<feature type="compositionally biased region" description="Polar residues" evidence="1">
    <location>
        <begin position="264"/>
        <end position="292"/>
    </location>
</feature>
<dbReference type="InterPro" id="IPR059009">
    <property type="entry name" value="Znf_C2H2_17_1st"/>
</dbReference>
<evidence type="ECO:0000313" key="3">
    <source>
        <dbReference type="EMBL" id="TRX88629.1"/>
    </source>
</evidence>
<sequence>MATMIAPRDRSITAGYFHMGDLPGLGTEDTLLPPWRTNVNSMPGKPLAAGLTRKYFEDLGLLNDLNGSVWDAPTEGTQDFHGEEDFHFTYGQITPRGQDQNELDDMTSKWIASEHVMPTEPMRRISSQGSSRSSKHRTIKASSHKSRPRILSTVSQGQHMPDFDLTGNPSVDGYLLQDDAQSVASSTMYYPLSMNVGLPMDGLPTEGIAYSPSLLASGLAHQHIDPAQMQLKFDPSVAGNSPSASWGSLSPESRISSPGVPEDTWSSSIPMDSSPTHTNDSSPVMDGTSPSLDRQMGMMTTDDINGHILADDMFALPPSFTRRPSGDGESSARDHPLYKNAFPKPDGLFHCPWEGQASCNHKPEKLKCNYDKFVDSHLKPYRCKAEACENARFSSTACLLRHEREAHAMHGHGDKPYLCTYEGCERAIPGNGFPRQWNLRDHMRRVHNDNGNSLSTHTGSSQTGHGSSVQSTKGRKRKNKDSIDSSSSSRKQASKSAQAAEAAAAAKAAEQPLIDEWYQHQKALQTYLQAYSSPDAFDHVQGLDDATDHMEAMGKISRKLHQTKKSVRETYRRSYGHHSS</sequence>
<accession>A0A553HL01</accession>
<feature type="region of interest" description="Disordered" evidence="1">
    <location>
        <begin position="446"/>
        <end position="499"/>
    </location>
</feature>
<comment type="caution">
    <text evidence="3">The sequence shown here is derived from an EMBL/GenBank/DDBJ whole genome shotgun (WGS) entry which is preliminary data.</text>
</comment>
<feature type="compositionally biased region" description="Basic residues" evidence="1">
    <location>
        <begin position="133"/>
        <end position="148"/>
    </location>
</feature>
<organism evidence="3 4">
    <name type="scientific">Xylaria flabelliformis</name>
    <dbReference type="NCBI Taxonomy" id="2512241"/>
    <lineage>
        <taxon>Eukaryota</taxon>
        <taxon>Fungi</taxon>
        <taxon>Dikarya</taxon>
        <taxon>Ascomycota</taxon>
        <taxon>Pezizomycotina</taxon>
        <taxon>Sordariomycetes</taxon>
        <taxon>Xylariomycetidae</taxon>
        <taxon>Xylariales</taxon>
        <taxon>Xylariaceae</taxon>
        <taxon>Xylaria</taxon>
    </lineage>
</organism>
<feature type="region of interest" description="Disordered" evidence="1">
    <location>
        <begin position="121"/>
        <end position="163"/>
    </location>
</feature>
<proteinExistence type="predicted"/>
<gene>
    <name evidence="3" type="ORF">FHL15_010488</name>
</gene>
<dbReference type="EMBL" id="VFLP01000083">
    <property type="protein sequence ID" value="TRX88629.1"/>
    <property type="molecule type" value="Genomic_DNA"/>
</dbReference>
<dbReference type="SMART" id="SM00355">
    <property type="entry name" value="ZnF_C2H2"/>
    <property type="match status" value="2"/>
</dbReference>
<dbReference type="InterPro" id="IPR059095">
    <property type="entry name" value="Znf_C2H2_17_2nd"/>
</dbReference>
<evidence type="ECO:0000256" key="1">
    <source>
        <dbReference type="SAM" id="MobiDB-lite"/>
    </source>
</evidence>
<feature type="compositionally biased region" description="Low complexity" evidence="1">
    <location>
        <begin position="485"/>
        <end position="499"/>
    </location>
</feature>
<reference evidence="4" key="1">
    <citation type="submission" date="2019-06" db="EMBL/GenBank/DDBJ databases">
        <title>Draft genome sequence of the griseofulvin-producing fungus Xylaria cubensis strain G536.</title>
        <authorList>
            <person name="Mead M.E."/>
            <person name="Raja H.A."/>
            <person name="Steenwyk J.L."/>
            <person name="Knowles S.L."/>
            <person name="Oberlies N.H."/>
            <person name="Rokas A."/>
        </authorList>
    </citation>
    <scope>NUCLEOTIDE SEQUENCE [LARGE SCALE GENOMIC DNA]</scope>
    <source>
        <strain evidence="4">G536</strain>
    </source>
</reference>
<feature type="domain" description="C2H2-type" evidence="2">
    <location>
        <begin position="417"/>
        <end position="447"/>
    </location>
</feature>
<keyword evidence="4" id="KW-1185">Reference proteome</keyword>
<dbReference type="Pfam" id="PF26176">
    <property type="entry name" value="zf_C2H2_17_2"/>
    <property type="match status" value="1"/>
</dbReference>
<dbReference type="OrthoDB" id="5062908at2759"/>
<dbReference type="STRING" id="2512241.A0A553HL01"/>